<proteinExistence type="predicted"/>
<evidence type="ECO:0000313" key="2">
    <source>
        <dbReference type="Proteomes" id="UP001161064"/>
    </source>
</evidence>
<gene>
    <name evidence="1" type="ORF">PsB1_2237</name>
</gene>
<accession>A0ABQ4PYI8</accession>
<evidence type="ECO:0000313" key="1">
    <source>
        <dbReference type="EMBL" id="GIU68083.1"/>
    </source>
</evidence>
<reference evidence="1" key="1">
    <citation type="submission" date="2021-05" db="EMBL/GenBank/DDBJ databases">
        <authorList>
            <person name="Tanabe Y."/>
        </authorList>
    </citation>
    <scope>NUCLEOTIDE SEQUENCE</scope>
    <source>
        <strain evidence="1">BOTRYCO-1</strain>
    </source>
</reference>
<name>A0ABQ4PYI8_9PROT</name>
<dbReference type="EMBL" id="BPFZ01000019">
    <property type="protein sequence ID" value="GIU68083.1"/>
    <property type="molecule type" value="Genomic_DNA"/>
</dbReference>
<dbReference type="Proteomes" id="UP001161064">
    <property type="component" value="Unassembled WGS sequence"/>
</dbReference>
<keyword evidence="2" id="KW-1185">Reference proteome</keyword>
<protein>
    <submittedName>
        <fullName evidence="1">Uncharacterized protein</fullName>
    </submittedName>
</protein>
<organism evidence="1 2">
    <name type="scientific">Candidatus Phycosocius spiralis</name>
    <dbReference type="NCBI Taxonomy" id="2815099"/>
    <lineage>
        <taxon>Bacteria</taxon>
        <taxon>Pseudomonadati</taxon>
        <taxon>Pseudomonadota</taxon>
        <taxon>Alphaproteobacteria</taxon>
        <taxon>Caulobacterales</taxon>
        <taxon>Caulobacterales incertae sedis</taxon>
        <taxon>Candidatus Phycosocius</taxon>
    </lineage>
</organism>
<comment type="caution">
    <text evidence="1">The sequence shown here is derived from an EMBL/GenBank/DDBJ whole genome shotgun (WGS) entry which is preliminary data.</text>
</comment>
<reference evidence="1" key="2">
    <citation type="journal article" date="2023" name="ISME Commun">
        <title>Characterization of a bloom-associated alphaproteobacterial lineage, 'Candidatus Phycosocius': insights into freshwater algal-bacterial interactions.</title>
        <authorList>
            <person name="Tanabe Y."/>
            <person name="Yamaguchi H."/>
            <person name="Yoshida M."/>
            <person name="Kai A."/>
            <person name="Okazaki Y."/>
        </authorList>
    </citation>
    <scope>NUCLEOTIDE SEQUENCE</scope>
    <source>
        <strain evidence="1">BOTRYCO-1</strain>
    </source>
</reference>
<sequence>MVTPVVQREGVAHLRERFEMSERRACWVVGSERATVRYRATKPDDTALRTRFKARLDPSID</sequence>